<dbReference type="AlphaFoldDB" id="A0A9J5XKN2"/>
<evidence type="ECO:0000313" key="2">
    <source>
        <dbReference type="Proteomes" id="UP000824120"/>
    </source>
</evidence>
<name>A0A9J5XKN2_SOLCO</name>
<dbReference type="EMBL" id="JACXVP010000009">
    <property type="protein sequence ID" value="KAG5588851.1"/>
    <property type="molecule type" value="Genomic_DNA"/>
</dbReference>
<keyword evidence="2" id="KW-1185">Reference proteome</keyword>
<proteinExistence type="predicted"/>
<accession>A0A9J5XKN2</accession>
<sequence length="83" mass="9332">MKKHHEQNTEGVEASLEEIESNTSAIVSFIPQFGSEELRVTLDLLWVKRCLQQLNLCREAKHRTDLGNSVKVYGSLVVCGMEG</sequence>
<organism evidence="1 2">
    <name type="scientific">Solanum commersonii</name>
    <name type="common">Commerson's wild potato</name>
    <name type="synonym">Commerson's nightshade</name>
    <dbReference type="NCBI Taxonomy" id="4109"/>
    <lineage>
        <taxon>Eukaryota</taxon>
        <taxon>Viridiplantae</taxon>
        <taxon>Streptophyta</taxon>
        <taxon>Embryophyta</taxon>
        <taxon>Tracheophyta</taxon>
        <taxon>Spermatophyta</taxon>
        <taxon>Magnoliopsida</taxon>
        <taxon>eudicotyledons</taxon>
        <taxon>Gunneridae</taxon>
        <taxon>Pentapetalae</taxon>
        <taxon>asterids</taxon>
        <taxon>lamiids</taxon>
        <taxon>Solanales</taxon>
        <taxon>Solanaceae</taxon>
        <taxon>Solanoideae</taxon>
        <taxon>Solaneae</taxon>
        <taxon>Solanum</taxon>
    </lineage>
</organism>
<protein>
    <submittedName>
        <fullName evidence="1">Uncharacterized protein</fullName>
    </submittedName>
</protein>
<evidence type="ECO:0000313" key="1">
    <source>
        <dbReference type="EMBL" id="KAG5588851.1"/>
    </source>
</evidence>
<dbReference type="Proteomes" id="UP000824120">
    <property type="component" value="Chromosome 9"/>
</dbReference>
<gene>
    <name evidence="1" type="ORF">H5410_049285</name>
</gene>
<comment type="caution">
    <text evidence="1">The sequence shown here is derived from an EMBL/GenBank/DDBJ whole genome shotgun (WGS) entry which is preliminary data.</text>
</comment>
<reference evidence="1 2" key="1">
    <citation type="submission" date="2020-09" db="EMBL/GenBank/DDBJ databases">
        <title>De no assembly of potato wild relative species, Solanum commersonii.</title>
        <authorList>
            <person name="Cho K."/>
        </authorList>
    </citation>
    <scope>NUCLEOTIDE SEQUENCE [LARGE SCALE GENOMIC DNA]</scope>
    <source>
        <strain evidence="1">LZ3.2</strain>
        <tissue evidence="1">Leaf</tissue>
    </source>
</reference>